<dbReference type="KEGG" id="ccp:CHC_T00001294001"/>
<dbReference type="EMBL" id="HG001977">
    <property type="protein sequence ID" value="CDF38936.1"/>
    <property type="molecule type" value="Genomic_DNA"/>
</dbReference>
<dbReference type="InterPro" id="IPR027806">
    <property type="entry name" value="HARBI1_dom"/>
</dbReference>
<evidence type="ECO:0000313" key="5">
    <source>
        <dbReference type="Proteomes" id="UP000012073"/>
    </source>
</evidence>
<dbReference type="Pfam" id="PF13359">
    <property type="entry name" value="DDE_Tnp_4"/>
    <property type="match status" value="1"/>
</dbReference>
<accession>R7QN88</accession>
<feature type="domain" description="DDE Tnp4" evidence="3">
    <location>
        <begin position="10"/>
        <end position="133"/>
    </location>
</feature>
<evidence type="ECO:0000259" key="3">
    <source>
        <dbReference type="Pfam" id="PF13359"/>
    </source>
</evidence>
<dbReference type="GeneID" id="17326561"/>
<evidence type="ECO:0000256" key="2">
    <source>
        <dbReference type="ARBA" id="ARBA00022723"/>
    </source>
</evidence>
<dbReference type="OrthoDB" id="164661at2759"/>
<dbReference type="RefSeq" id="XP_005718841.1">
    <property type="nucleotide sequence ID" value="XM_005718784.1"/>
</dbReference>
<evidence type="ECO:0000256" key="1">
    <source>
        <dbReference type="ARBA" id="ARBA00001968"/>
    </source>
</evidence>
<dbReference type="GO" id="GO:0046872">
    <property type="term" value="F:metal ion binding"/>
    <property type="evidence" value="ECO:0007669"/>
    <property type="project" value="UniProtKB-KW"/>
</dbReference>
<dbReference type="Proteomes" id="UP000012073">
    <property type="component" value="Unassembled WGS sequence"/>
</dbReference>
<protein>
    <recommendedName>
        <fullName evidence="3">DDE Tnp4 domain-containing protein</fullName>
    </recommendedName>
</protein>
<keyword evidence="5" id="KW-1185">Reference proteome</keyword>
<evidence type="ECO:0000313" key="4">
    <source>
        <dbReference type="EMBL" id="CDF38936.1"/>
    </source>
</evidence>
<dbReference type="AlphaFoldDB" id="R7QN88"/>
<keyword evidence="2" id="KW-0479">Metal-binding</keyword>
<reference evidence="5" key="1">
    <citation type="journal article" date="2013" name="Proc. Natl. Acad. Sci. U.S.A.">
        <title>Genome structure and metabolic features in the red seaweed Chondrus crispus shed light on evolution of the Archaeplastida.</title>
        <authorList>
            <person name="Collen J."/>
            <person name="Porcel B."/>
            <person name="Carre W."/>
            <person name="Ball S.G."/>
            <person name="Chaparro C."/>
            <person name="Tonon T."/>
            <person name="Barbeyron T."/>
            <person name="Michel G."/>
            <person name="Noel B."/>
            <person name="Valentin K."/>
            <person name="Elias M."/>
            <person name="Artiguenave F."/>
            <person name="Arun A."/>
            <person name="Aury J.M."/>
            <person name="Barbosa-Neto J.F."/>
            <person name="Bothwell J.H."/>
            <person name="Bouget F.Y."/>
            <person name="Brillet L."/>
            <person name="Cabello-Hurtado F."/>
            <person name="Capella-Gutierrez S."/>
            <person name="Charrier B."/>
            <person name="Cladiere L."/>
            <person name="Cock J.M."/>
            <person name="Coelho S.M."/>
            <person name="Colleoni C."/>
            <person name="Czjzek M."/>
            <person name="Da Silva C."/>
            <person name="Delage L."/>
            <person name="Denoeud F."/>
            <person name="Deschamps P."/>
            <person name="Dittami S.M."/>
            <person name="Gabaldon T."/>
            <person name="Gachon C.M."/>
            <person name="Groisillier A."/>
            <person name="Herve C."/>
            <person name="Jabbari K."/>
            <person name="Katinka M."/>
            <person name="Kloareg B."/>
            <person name="Kowalczyk N."/>
            <person name="Labadie K."/>
            <person name="Leblanc C."/>
            <person name="Lopez P.J."/>
            <person name="McLachlan D.H."/>
            <person name="Meslet-Cladiere L."/>
            <person name="Moustafa A."/>
            <person name="Nehr Z."/>
            <person name="Nyvall Collen P."/>
            <person name="Panaud O."/>
            <person name="Partensky F."/>
            <person name="Poulain J."/>
            <person name="Rensing S.A."/>
            <person name="Rousvoal S."/>
            <person name="Samson G."/>
            <person name="Symeonidi A."/>
            <person name="Weissenbach J."/>
            <person name="Zambounis A."/>
            <person name="Wincker P."/>
            <person name="Boyen C."/>
        </authorList>
    </citation>
    <scope>NUCLEOTIDE SEQUENCE [LARGE SCALE GENOMIC DNA]</scope>
    <source>
        <strain evidence="5">cv. Stackhouse</strain>
    </source>
</reference>
<dbReference type="Gramene" id="CDF38936">
    <property type="protein sequence ID" value="CDF38936"/>
    <property type="gene ID" value="CHC_T00001294001"/>
</dbReference>
<gene>
    <name evidence="4" type="ORF">CHC_T00001294001</name>
</gene>
<name>R7QN88_CHOCR</name>
<comment type="cofactor">
    <cofactor evidence="1">
        <name>a divalent metal cation</name>
        <dbReference type="ChEBI" id="CHEBI:60240"/>
    </cofactor>
</comment>
<dbReference type="OMA" id="NRRWFME"/>
<proteinExistence type="predicted"/>
<sequence>MALQNCIGIIDGTVIGIARPKGHKRQRVVYNGHKRKHALKYQAVTTPDGLILHAAGPIEGRRHDWTLYVRSGLDEVLPGLLDFDGLRYCFDGDSEYNRRWFMEVPFQGSILTAAQSSFNGAVSAVRITVEWIFK</sequence>
<organism evidence="4 5">
    <name type="scientific">Chondrus crispus</name>
    <name type="common">Carrageen Irish moss</name>
    <name type="synonym">Polymorpha crispa</name>
    <dbReference type="NCBI Taxonomy" id="2769"/>
    <lineage>
        <taxon>Eukaryota</taxon>
        <taxon>Rhodophyta</taxon>
        <taxon>Florideophyceae</taxon>
        <taxon>Rhodymeniophycidae</taxon>
        <taxon>Gigartinales</taxon>
        <taxon>Gigartinaceae</taxon>
        <taxon>Chondrus</taxon>
    </lineage>
</organism>